<feature type="domain" description="Bacterial bifunctional deaminase-reductase C-terminal" evidence="1">
    <location>
        <begin position="3"/>
        <end position="182"/>
    </location>
</feature>
<dbReference type="GO" id="GO:0008703">
    <property type="term" value="F:5-amino-6-(5-phosphoribosylamino)uracil reductase activity"/>
    <property type="evidence" value="ECO:0007669"/>
    <property type="project" value="InterPro"/>
</dbReference>
<reference evidence="2 3" key="1">
    <citation type="submission" date="2020-08" db="EMBL/GenBank/DDBJ databases">
        <title>Genomic Encyclopedia of Type Strains, Phase IV (KMG-IV): sequencing the most valuable type-strain genomes for metagenomic binning, comparative biology and taxonomic classification.</title>
        <authorList>
            <person name="Goeker M."/>
        </authorList>
    </citation>
    <scope>NUCLEOTIDE SEQUENCE [LARGE SCALE GENOMIC DNA]</scope>
    <source>
        <strain evidence="2 3">DSM 17976</strain>
    </source>
</reference>
<dbReference type="AlphaFoldDB" id="A0A7W5ZMU2"/>
<name>A0A7W5ZMU2_9BACT</name>
<dbReference type="RefSeq" id="WP_183976358.1">
    <property type="nucleotide sequence ID" value="NZ_JACIBY010000008.1"/>
</dbReference>
<protein>
    <submittedName>
        <fullName evidence="2">Dihydrofolate reductase</fullName>
    </submittedName>
</protein>
<organism evidence="2 3">
    <name type="scientific">Runella defluvii</name>
    <dbReference type="NCBI Taxonomy" id="370973"/>
    <lineage>
        <taxon>Bacteria</taxon>
        <taxon>Pseudomonadati</taxon>
        <taxon>Bacteroidota</taxon>
        <taxon>Cytophagia</taxon>
        <taxon>Cytophagales</taxon>
        <taxon>Spirosomataceae</taxon>
        <taxon>Runella</taxon>
    </lineage>
</organism>
<dbReference type="PANTHER" id="PTHR38011:SF11">
    <property type="entry name" value="2,5-DIAMINO-6-RIBOSYLAMINO-4(3H)-PYRIMIDINONE 5'-PHOSPHATE REDUCTASE"/>
    <property type="match status" value="1"/>
</dbReference>
<sequence>MKKLKLQMQMTLDGFVAGPNGEMDWMTFAWTEDLINYVTELTNSFDTIVLGRNLAEGFIPHWKSVAENVDSPEVEVGKIFTTTPKVVFSKTLTSSSWENTVVTNGELAEELNQLKQQEGKDIIAYGGGKFVSSLLKENLIDELHLFVNPVAIGNGMPIFGDLTSKLPFELVTAKPFECGIVVMNYRKKTQ</sequence>
<dbReference type="InterPro" id="IPR050765">
    <property type="entry name" value="Riboflavin_Biosynth_HTPR"/>
</dbReference>
<dbReference type="GO" id="GO:0009231">
    <property type="term" value="P:riboflavin biosynthetic process"/>
    <property type="evidence" value="ECO:0007669"/>
    <property type="project" value="InterPro"/>
</dbReference>
<dbReference type="PANTHER" id="PTHR38011">
    <property type="entry name" value="DIHYDROFOLATE REDUCTASE FAMILY PROTEIN (AFU_ORTHOLOGUE AFUA_8G06820)"/>
    <property type="match status" value="1"/>
</dbReference>
<evidence type="ECO:0000259" key="1">
    <source>
        <dbReference type="Pfam" id="PF01872"/>
    </source>
</evidence>
<accession>A0A7W5ZMU2</accession>
<proteinExistence type="predicted"/>
<dbReference type="InterPro" id="IPR002734">
    <property type="entry name" value="RibDG_C"/>
</dbReference>
<gene>
    <name evidence="2" type="ORF">FHS57_003810</name>
</gene>
<evidence type="ECO:0000313" key="2">
    <source>
        <dbReference type="EMBL" id="MBB3839799.1"/>
    </source>
</evidence>
<dbReference type="Pfam" id="PF01872">
    <property type="entry name" value="RibD_C"/>
    <property type="match status" value="1"/>
</dbReference>
<comment type="caution">
    <text evidence="2">The sequence shown here is derived from an EMBL/GenBank/DDBJ whole genome shotgun (WGS) entry which is preliminary data.</text>
</comment>
<dbReference type="SUPFAM" id="SSF53597">
    <property type="entry name" value="Dihydrofolate reductase-like"/>
    <property type="match status" value="1"/>
</dbReference>
<keyword evidence="3" id="KW-1185">Reference proteome</keyword>
<dbReference type="EMBL" id="JACIBY010000008">
    <property type="protein sequence ID" value="MBB3839799.1"/>
    <property type="molecule type" value="Genomic_DNA"/>
</dbReference>
<dbReference type="Gene3D" id="3.40.430.10">
    <property type="entry name" value="Dihydrofolate Reductase, subunit A"/>
    <property type="match status" value="1"/>
</dbReference>
<dbReference type="Proteomes" id="UP000541352">
    <property type="component" value="Unassembled WGS sequence"/>
</dbReference>
<evidence type="ECO:0000313" key="3">
    <source>
        <dbReference type="Proteomes" id="UP000541352"/>
    </source>
</evidence>
<dbReference type="InterPro" id="IPR024072">
    <property type="entry name" value="DHFR-like_dom_sf"/>
</dbReference>